<reference evidence="1" key="1">
    <citation type="journal article" date="2020" name="Stud. Mycol.">
        <title>101 Dothideomycetes genomes: a test case for predicting lifestyles and emergence of pathogens.</title>
        <authorList>
            <person name="Haridas S."/>
            <person name="Albert R."/>
            <person name="Binder M."/>
            <person name="Bloem J."/>
            <person name="Labutti K."/>
            <person name="Salamov A."/>
            <person name="Andreopoulos B."/>
            <person name="Baker S."/>
            <person name="Barry K."/>
            <person name="Bills G."/>
            <person name="Bluhm B."/>
            <person name="Cannon C."/>
            <person name="Castanera R."/>
            <person name="Culley D."/>
            <person name="Daum C."/>
            <person name="Ezra D."/>
            <person name="Gonzalez J."/>
            <person name="Henrissat B."/>
            <person name="Kuo A."/>
            <person name="Liang C."/>
            <person name="Lipzen A."/>
            <person name="Lutzoni F."/>
            <person name="Magnuson J."/>
            <person name="Mondo S."/>
            <person name="Nolan M."/>
            <person name="Ohm R."/>
            <person name="Pangilinan J."/>
            <person name="Park H.-J."/>
            <person name="Ramirez L."/>
            <person name="Alfaro M."/>
            <person name="Sun H."/>
            <person name="Tritt A."/>
            <person name="Yoshinaga Y."/>
            <person name="Zwiers L.-H."/>
            <person name="Turgeon B."/>
            <person name="Goodwin S."/>
            <person name="Spatafora J."/>
            <person name="Crous P."/>
            <person name="Grigoriev I."/>
        </authorList>
    </citation>
    <scope>NUCLEOTIDE SEQUENCE</scope>
    <source>
        <strain evidence="1">ATCC 200398</strain>
    </source>
</reference>
<name>A0ACB6QEV1_9PLEO</name>
<organism evidence="1 2">
    <name type="scientific">Lindgomyces ingoldianus</name>
    <dbReference type="NCBI Taxonomy" id="673940"/>
    <lineage>
        <taxon>Eukaryota</taxon>
        <taxon>Fungi</taxon>
        <taxon>Dikarya</taxon>
        <taxon>Ascomycota</taxon>
        <taxon>Pezizomycotina</taxon>
        <taxon>Dothideomycetes</taxon>
        <taxon>Pleosporomycetidae</taxon>
        <taxon>Pleosporales</taxon>
        <taxon>Lindgomycetaceae</taxon>
        <taxon>Lindgomyces</taxon>
    </lineage>
</organism>
<comment type="caution">
    <text evidence="1">The sequence shown here is derived from an EMBL/GenBank/DDBJ whole genome shotgun (WGS) entry which is preliminary data.</text>
</comment>
<evidence type="ECO:0000313" key="2">
    <source>
        <dbReference type="Proteomes" id="UP000799755"/>
    </source>
</evidence>
<proteinExistence type="predicted"/>
<dbReference type="EMBL" id="MU003535">
    <property type="protein sequence ID" value="KAF2464647.1"/>
    <property type="molecule type" value="Genomic_DNA"/>
</dbReference>
<evidence type="ECO:0000313" key="1">
    <source>
        <dbReference type="EMBL" id="KAF2464647.1"/>
    </source>
</evidence>
<gene>
    <name evidence="1" type="ORF">BDR25DRAFT_396686</name>
</gene>
<accession>A0ACB6QEV1</accession>
<dbReference type="Proteomes" id="UP000799755">
    <property type="component" value="Unassembled WGS sequence"/>
</dbReference>
<sequence length="2886" mass="322102">MRGVVVCADKIRYANTSTVTAYTKLNSAQTEALAAITRKLLGSENSGRCKARMWVGSHPGYGNHDLTYSSLASLHRNAAFFGLVRWCDRRNPEIATRRAAYHLNTPSTITGSLGNHEVWFHKRGASTLEPRSQPHLGITEKSVAAMPMAQLGAEALSKFDWILYRAPLEYLMVVLSAYFEVQMDQVSAGSLHEPSLATGASPSPLAAVTAPSGGGAIQGIGETFSVSGPTGTASASIPLPTSTARSGSTPKLTLTYDSGSGNGPFGLGWQLSVPSITRKTYKGLPQYLDDEESDVFMMSGAEDFVPVLEPSANGWIKQLPIKRTSGQLVYQITTYRPRVEAEFARIERWSDSDTGIAHWRAVSKDNVTSIFGDTKLSRISDPACPSRIFSWLLSRTYDDKGNLTHYDYKAENSEGVDESLISEQHRSYIDRTASRYLKRVRYGNVISHKSVKDHDDLNFYFEVVFDYGEHSPHIPTPRECRHWNARQDPFSSFRSTFEIRTYRLCERVLMFHHFPDEPTAGKDCLVSSMELHYSSQPTVTLLTSATQKGFRKVDGQWFTQSLPPLEFEYSQPTIADDAISLGPRALENVPVGVADTNYQFLDLDAEGLPGLLTHQSSEWFYKPNLGGARFGPMQVLPQRPTVTEGGSQIAQWLDLSGDGKLDLVRFQDTAPGFYRRDNLLSSGWEPFRHFLSIPNINWSVARMIDLTGNGLADILITDDQLFTAYASLGDSGFNTAEYWRPPVDEDGGPRLLLHDDQQNIFLADMSGDGLADIVRICNGEVCYWPNLGYGRFGRKHCLADAPFFDLPDMFTRQRIILADVDGTGTTDLILLHPDGPTVYINEAGNSLSAPRLLENCPPYDDMKSVNAIDLLGQGTACLTFSSKLLSDENTGRQLFYLDLMTNGKPYLLNSVKNNLGSETYITYESSTTFYVQDKLAGRSWHTNLPFPVQVVSKVTTVDRISGNQFTSKYAYHEGFFDPYEREYRGFGLVEKWDKDEFDKFQDFPERLHATNTDSAFTSPPVLTRSWYDTGALIGGYHIAQSLLYQDCNSIQYGAHHLPISTPLDTIRTSDKEIPHIITIEEMREAFRSVRGTLLREEVFGLDGSQHEAVPYLVQEANSQVELFQPMGPNRHAVFFVRPCESLKVYYERCRGIVTGSLKEDPRVSHSMLLETDMFGNPLVSVSIAYGRQNKESSIHLNEKDQQKQAQTHCVLQMSAYTNRILEPDTYRLPVQWESQSFELRGLVEGLSCAHALEKCCQNKLLEPKLNERKGGRTSLVLLSFSAVALLVKSFLANPIDEAFEGSPTTEAPNLSNSMARRLLSRKRTAFRSDDMSTALPFGVLEPLGLPYESYTQVLTPGLAKHSYLDPNRIDPSNIDAVLENQCGYVKLDGDSNYWAPFGRVFFSPKELDTPVEERQYAERHFFLPHRHRNPFHTPSFNTEMEVRFDKYDLLPIESRDSVGNIISAGVRAKGERFGQLTKTSYDYQHLRPLLVMDGNRNCTTYAFDALGIISAIAIQGKPEESLGDNLGDFHWVSDEETDEFFNSPISSAESLLGNATSRMIHDLHAYHRTRSSVRPSPIVAATISREMHVSDLAPTQRPRLQLSFVYQDGLGRIAQKQTLASDEIKIKCPRWLTTGWTRYNDKGSAVQKYEPFFSESHHYLSDSKHGVCSTYLLDPLQRTAATLSPNQTWSKNVLTPWAEKVWDANDTCTIDPVHDPDVGGYFKKLPEAFYSPTWYEARQNNKLGVSEADAAMKAAAHAGTPTTAYYDSIGRKIVVVMEKRELRPHGTVESINFVTRVDYDASGNIRGSFDKLGRQIEVRDYDMLGQTIHNSSMDNGERWTLKSCLGDIVRQWTNRDQELSTEYDESRRPIRVYLRPDKGSDERHLITEITFGESLEDAEELNAKGRMVAHRDQSGVTKSERYDYKGNLLRESKQVTAEAGAVIDWSCAAHVPLQGQIFLKESTYDALNRSIAITEPDGSTVRNQYNQAGQVHYVEVQRPEDTKAQIILRSAHYNARGQRTQTIFGNGVETVNSYEADTFRLSRLLTTRRDGKQQSTAVLQDLRYTYDPVSNVTMTRDEAQRTIFYGGEKVDPVSAYTYDSTYRLIEATGREHLGQDSENWLKSIPSKHHSHDNKAMCNYHESYQYDANGNITKVRHVRKGGAEGSWSRHYRYEEPSLLEPERFSNRLTSTMVGTEEMFYKYEGQELATGNITTLPGVGNMRWDFRGQLQSVITQRCQTSPETTWYAYDDGGKRSRKATYASVSENSNKVRHERLYVGSSEVYREYAADGRQVKLERWTLHVSIGGERVSMIERLSKGESKGPNCLTRFQHGNLIGSSVLELDAEAHILTYEEYFPYGETSYYSPHSKLETPKRYRYSGKERDEESGLDYYGKRYSAAWIGRWISPDPGGYTNGPNPYQFTQSNPISFQDPDGAVEAIPTPGGVPGMPPPASASVISEELSVFKSASTSFQNISYNVQAAQEAGTLGTTAAETAEAATVITESTTTATATAEVLTTSAAVGEGTLATGGTVAAETGLGLGAGEVGGGALLTLETGGLILIAAGVALIGYGIYRAVKDDSPAAPPAKQPEAPSSQAAQSASPQEPQMSLPEDNQSRIAPPAPETVEKGPVSAPGLNYTPAEAPGASEAPESVELPGQSTDNTTIEDPTENISIEASKDSQGREWCQHRHHMIPQRHRDFFSQNIFEDPVTGQSGVSINIDLKELIRVLPQWAHTLLHQDGAYDAMWDLQVEHWKEVIAAGGKVTVEEVWDFAIHLQYETEVRLGIEGVFNGKRQHPSRDFEPKQKKASTKCVSLQSGRNMDWHDSMSFRTGLLRYLNHSKWHTVSKNQNNKQSPFSVHVITASNNLSYAKHRPVLGSLTLLGSTTNPA</sequence>
<keyword evidence="2" id="KW-1185">Reference proteome</keyword>
<protein>
    <submittedName>
        <fullName evidence="1">SpvB-domain-containing protein</fullName>
    </submittedName>
</protein>